<dbReference type="EMBL" id="JACGWM010000007">
    <property type="protein sequence ID" value="KAL0362342.1"/>
    <property type="molecule type" value="Genomic_DNA"/>
</dbReference>
<dbReference type="AlphaFoldDB" id="A0AAW2Q3T5"/>
<dbReference type="PANTHER" id="PTHR10775">
    <property type="entry name" value="OS08G0208400 PROTEIN"/>
    <property type="match status" value="1"/>
</dbReference>
<reference evidence="1" key="2">
    <citation type="journal article" date="2024" name="Plant">
        <title>Genomic evolution and insights into agronomic trait innovations of Sesamum species.</title>
        <authorList>
            <person name="Miao H."/>
            <person name="Wang L."/>
            <person name="Qu L."/>
            <person name="Liu H."/>
            <person name="Sun Y."/>
            <person name="Le M."/>
            <person name="Wang Q."/>
            <person name="Wei S."/>
            <person name="Zheng Y."/>
            <person name="Lin W."/>
            <person name="Duan Y."/>
            <person name="Cao H."/>
            <person name="Xiong S."/>
            <person name="Wang X."/>
            <person name="Wei L."/>
            <person name="Li C."/>
            <person name="Ma Q."/>
            <person name="Ju M."/>
            <person name="Zhao R."/>
            <person name="Li G."/>
            <person name="Mu C."/>
            <person name="Tian Q."/>
            <person name="Mei H."/>
            <person name="Zhang T."/>
            <person name="Gao T."/>
            <person name="Zhang H."/>
        </authorList>
    </citation>
    <scope>NUCLEOTIDE SEQUENCE</scope>
    <source>
        <tissue evidence="1">Leaf</tissue>
    </source>
</reference>
<proteinExistence type="predicted"/>
<name>A0AAW2Q3T5_9LAMI</name>
<evidence type="ECO:0000313" key="1">
    <source>
        <dbReference type="EMBL" id="KAL0362342.1"/>
    </source>
</evidence>
<accession>A0AAW2Q3T5</accession>
<dbReference type="PANTHER" id="PTHR10775:SF188">
    <property type="entry name" value="TRANSPOSASE-ASSOCIATED DOMAIN-CONTAINING PROTEIN"/>
    <property type="match status" value="1"/>
</dbReference>
<reference evidence="1" key="1">
    <citation type="submission" date="2020-06" db="EMBL/GenBank/DDBJ databases">
        <authorList>
            <person name="Li T."/>
            <person name="Hu X."/>
            <person name="Zhang T."/>
            <person name="Song X."/>
            <person name="Zhang H."/>
            <person name="Dai N."/>
            <person name="Sheng W."/>
            <person name="Hou X."/>
            <person name="Wei L."/>
        </authorList>
    </citation>
    <scope>NUCLEOTIDE SEQUENCE</scope>
    <source>
        <strain evidence="1">KEN8</strain>
        <tissue evidence="1">Leaf</tissue>
    </source>
</reference>
<protein>
    <submittedName>
        <fullName evidence="1">Uncharacterized protein</fullName>
    </submittedName>
</protein>
<sequence length="224" mass="25309">MLGFIAKNYNWTSHGKNFVQDYFEAPSISHVSEEPTPAGHFEGNYPQWGDEQHMNWAQRMVFYTTKPSYFTSSYEGVPDDGTRSCLVDSGTSSYVYGGGGLYDYNELGLADRFSNVVHAADQLLWNGCTQSQLGVVAELVDIKADGHTSKQLYDRISQWSNRILPSDHTLSGDYYSTKKLVKDLGLLIEKIHACKNGCMLYWKDDVDLEYCKFCGDARYKLARG</sequence>
<organism evidence="1">
    <name type="scientific">Sesamum calycinum</name>
    <dbReference type="NCBI Taxonomy" id="2727403"/>
    <lineage>
        <taxon>Eukaryota</taxon>
        <taxon>Viridiplantae</taxon>
        <taxon>Streptophyta</taxon>
        <taxon>Embryophyta</taxon>
        <taxon>Tracheophyta</taxon>
        <taxon>Spermatophyta</taxon>
        <taxon>Magnoliopsida</taxon>
        <taxon>eudicotyledons</taxon>
        <taxon>Gunneridae</taxon>
        <taxon>Pentapetalae</taxon>
        <taxon>asterids</taxon>
        <taxon>lamiids</taxon>
        <taxon>Lamiales</taxon>
        <taxon>Pedaliaceae</taxon>
        <taxon>Sesamum</taxon>
    </lineage>
</organism>
<gene>
    <name evidence="1" type="ORF">Scaly_1189400</name>
</gene>
<comment type="caution">
    <text evidence="1">The sequence shown here is derived from an EMBL/GenBank/DDBJ whole genome shotgun (WGS) entry which is preliminary data.</text>
</comment>